<organism evidence="19 20">
    <name type="scientific">Microlunatus flavus</name>
    <dbReference type="NCBI Taxonomy" id="1036181"/>
    <lineage>
        <taxon>Bacteria</taxon>
        <taxon>Bacillati</taxon>
        <taxon>Actinomycetota</taxon>
        <taxon>Actinomycetes</taxon>
        <taxon>Propionibacteriales</taxon>
        <taxon>Propionibacteriaceae</taxon>
        <taxon>Microlunatus</taxon>
    </lineage>
</organism>
<feature type="transmembrane region" description="Helical" evidence="16">
    <location>
        <begin position="206"/>
        <end position="226"/>
    </location>
</feature>
<name>A0A1H9IXW1_9ACTN</name>
<evidence type="ECO:0000256" key="8">
    <source>
        <dbReference type="ARBA" id="ARBA00022692"/>
    </source>
</evidence>
<dbReference type="InterPro" id="IPR003661">
    <property type="entry name" value="HisK_dim/P_dom"/>
</dbReference>
<evidence type="ECO:0000256" key="15">
    <source>
        <dbReference type="ARBA" id="ARBA00039401"/>
    </source>
</evidence>
<dbReference type="CDD" id="cd00082">
    <property type="entry name" value="HisKA"/>
    <property type="match status" value="1"/>
</dbReference>
<evidence type="ECO:0000256" key="7">
    <source>
        <dbReference type="ARBA" id="ARBA00022679"/>
    </source>
</evidence>
<reference evidence="20" key="1">
    <citation type="submission" date="2016-10" db="EMBL/GenBank/DDBJ databases">
        <authorList>
            <person name="Varghese N."/>
            <person name="Submissions S."/>
        </authorList>
    </citation>
    <scope>NUCLEOTIDE SEQUENCE [LARGE SCALE GENOMIC DNA]</scope>
    <source>
        <strain evidence="20">CGMCC 4.6856</strain>
    </source>
</reference>
<accession>A0A1H9IXW1</accession>
<feature type="transmembrane region" description="Helical" evidence="16">
    <location>
        <begin position="20"/>
        <end position="42"/>
    </location>
</feature>
<dbReference type="GO" id="GO:0000156">
    <property type="term" value="F:phosphorelay response regulator activity"/>
    <property type="evidence" value="ECO:0007669"/>
    <property type="project" value="TreeGrafter"/>
</dbReference>
<proteinExistence type="predicted"/>
<feature type="transmembrane region" description="Helical" evidence="16">
    <location>
        <begin position="178"/>
        <end position="200"/>
    </location>
</feature>
<evidence type="ECO:0000256" key="9">
    <source>
        <dbReference type="ARBA" id="ARBA00022741"/>
    </source>
</evidence>
<dbReference type="InterPro" id="IPR036097">
    <property type="entry name" value="HisK_dim/P_sf"/>
</dbReference>
<dbReference type="STRING" id="1036181.SAMN05421756_10619"/>
<keyword evidence="7" id="KW-0808">Transferase</keyword>
<keyword evidence="6" id="KW-0597">Phosphoprotein</keyword>
<feature type="domain" description="HAMP" evidence="18">
    <location>
        <begin position="286"/>
        <end position="339"/>
    </location>
</feature>
<keyword evidence="12 16" id="KW-1133">Transmembrane helix</keyword>
<dbReference type="RefSeq" id="WP_091181879.1">
    <property type="nucleotide sequence ID" value="NZ_FOFA01000006.1"/>
</dbReference>
<dbReference type="Gene3D" id="1.10.287.130">
    <property type="match status" value="1"/>
</dbReference>
<evidence type="ECO:0000256" key="12">
    <source>
        <dbReference type="ARBA" id="ARBA00022989"/>
    </source>
</evidence>
<dbReference type="CDD" id="cd00075">
    <property type="entry name" value="HATPase"/>
    <property type="match status" value="1"/>
</dbReference>
<evidence type="ECO:0000256" key="3">
    <source>
        <dbReference type="ARBA" id="ARBA00004141"/>
    </source>
</evidence>
<evidence type="ECO:0000256" key="5">
    <source>
        <dbReference type="ARBA" id="ARBA00012438"/>
    </source>
</evidence>
<dbReference type="PROSITE" id="PS50885">
    <property type="entry name" value="HAMP"/>
    <property type="match status" value="1"/>
</dbReference>
<comment type="subcellular location">
    <subcellularLocation>
        <location evidence="4">Cell membrane</location>
    </subcellularLocation>
    <subcellularLocation>
        <location evidence="3">Membrane</location>
        <topology evidence="3">Multi-pass membrane protein</topology>
    </subcellularLocation>
</comment>
<dbReference type="InterPro" id="IPR050351">
    <property type="entry name" value="BphY/WalK/GraS-like"/>
</dbReference>
<dbReference type="OrthoDB" id="9786919at2"/>
<dbReference type="SUPFAM" id="SSF47384">
    <property type="entry name" value="Homodimeric domain of signal transducing histidine kinase"/>
    <property type="match status" value="1"/>
</dbReference>
<dbReference type="GO" id="GO:0005524">
    <property type="term" value="F:ATP binding"/>
    <property type="evidence" value="ECO:0007669"/>
    <property type="project" value="UniProtKB-KW"/>
</dbReference>
<dbReference type="SMART" id="SM00387">
    <property type="entry name" value="HATPase_c"/>
    <property type="match status" value="1"/>
</dbReference>
<dbReference type="AlphaFoldDB" id="A0A1H9IXW1"/>
<dbReference type="Pfam" id="PF03176">
    <property type="entry name" value="MMPL"/>
    <property type="match status" value="1"/>
</dbReference>
<evidence type="ECO:0000256" key="10">
    <source>
        <dbReference type="ARBA" id="ARBA00022777"/>
    </source>
</evidence>
<dbReference type="Proteomes" id="UP000198504">
    <property type="component" value="Unassembled WGS sequence"/>
</dbReference>
<dbReference type="InterPro" id="IPR005467">
    <property type="entry name" value="His_kinase_dom"/>
</dbReference>
<dbReference type="GO" id="GO:0000155">
    <property type="term" value="F:phosphorelay sensor kinase activity"/>
    <property type="evidence" value="ECO:0007669"/>
    <property type="project" value="InterPro"/>
</dbReference>
<evidence type="ECO:0000256" key="2">
    <source>
        <dbReference type="ARBA" id="ARBA00001968"/>
    </source>
</evidence>
<evidence type="ECO:0000256" key="11">
    <source>
        <dbReference type="ARBA" id="ARBA00022840"/>
    </source>
</evidence>
<keyword evidence="11" id="KW-0067">ATP-binding</keyword>
<evidence type="ECO:0000313" key="20">
    <source>
        <dbReference type="Proteomes" id="UP000198504"/>
    </source>
</evidence>
<dbReference type="InterPro" id="IPR003594">
    <property type="entry name" value="HATPase_dom"/>
</dbReference>
<dbReference type="SUPFAM" id="SSF55874">
    <property type="entry name" value="ATPase domain of HSP90 chaperone/DNA topoisomerase II/histidine kinase"/>
    <property type="match status" value="1"/>
</dbReference>
<dbReference type="InterPro" id="IPR004869">
    <property type="entry name" value="MMPL_dom"/>
</dbReference>
<dbReference type="Pfam" id="PF00512">
    <property type="entry name" value="HisKA"/>
    <property type="match status" value="1"/>
</dbReference>
<dbReference type="EC" id="2.7.13.3" evidence="5"/>
<evidence type="ECO:0000256" key="14">
    <source>
        <dbReference type="ARBA" id="ARBA00023136"/>
    </source>
</evidence>
<dbReference type="PROSITE" id="PS50109">
    <property type="entry name" value="HIS_KIN"/>
    <property type="match status" value="1"/>
</dbReference>
<dbReference type="Gene3D" id="3.30.565.10">
    <property type="entry name" value="Histidine kinase-like ATPase, C-terminal domain"/>
    <property type="match status" value="1"/>
</dbReference>
<evidence type="ECO:0000313" key="19">
    <source>
        <dbReference type="EMBL" id="SEQ79338.1"/>
    </source>
</evidence>
<keyword evidence="20" id="KW-1185">Reference proteome</keyword>
<dbReference type="InterPro" id="IPR004358">
    <property type="entry name" value="Sig_transdc_His_kin-like_C"/>
</dbReference>
<dbReference type="GO" id="GO:0007234">
    <property type="term" value="P:osmosensory signaling via phosphorelay pathway"/>
    <property type="evidence" value="ECO:0007669"/>
    <property type="project" value="TreeGrafter"/>
</dbReference>
<evidence type="ECO:0000259" key="18">
    <source>
        <dbReference type="PROSITE" id="PS50885"/>
    </source>
</evidence>
<keyword evidence="14 16" id="KW-0472">Membrane</keyword>
<dbReference type="GO" id="GO:0005509">
    <property type="term" value="F:calcium ion binding"/>
    <property type="evidence" value="ECO:0007669"/>
    <property type="project" value="UniProtKB-ARBA"/>
</dbReference>
<dbReference type="FunFam" id="3.30.565.10:FF:000006">
    <property type="entry name" value="Sensor histidine kinase WalK"/>
    <property type="match status" value="1"/>
</dbReference>
<dbReference type="InterPro" id="IPR003660">
    <property type="entry name" value="HAMP_dom"/>
</dbReference>
<evidence type="ECO:0000256" key="16">
    <source>
        <dbReference type="SAM" id="Phobius"/>
    </source>
</evidence>
<dbReference type="SMART" id="SM00388">
    <property type="entry name" value="HisKA"/>
    <property type="match status" value="1"/>
</dbReference>
<sequence length="565" mass="58493">MSSLLHSLGVLVVRRRLRVLAVWLLLAVALFGLAGVTGGKLVDDFTIPGTESQRGIDTLAQRFPLASGTTGQIVFGSTSGPISTRRSEVEDRVEAVEKVKHVTSVDDPFASDAVGTISPDGRYALVQIQFDVSVTALPASTVPAVEKAAAAPPGAGFTSTLGGAMYTSTGQGISTTELIGVGVALLVLAVTFSSLIAAGLPLLTAALGVGATLAGVLTVAAVLIAVDDVRPLSVSSGGRVRTVTTIVLGFDTSRGERLLQRTALLEIAFTVVAGAVIVLLLPPTVDRGLGRVRAMADAARAVAAGDSDRRLPADPGMAETAVLADAVNDALDAQQAAEERLRRFVADASHELRTPLTTIQGWAELHREGGLDDPATAARAFERIAESATHLTNLVEDLALLARLDAGPLLERHPVDLGVLAETVVEDLRVIDPERPVGVTTPAPGEPTGVVSGDEQRLRQVLLNLTGNALQHTPPGTPIDVAVRREDGSVVLVVSDAGPGIPVEHQTRVFDRFYRGPAHRSTGGTGLGLAIVRSLVDAHGGTVGVTSSSAGTRFEVVLPAEPEVP</sequence>
<gene>
    <name evidence="19" type="ORF">SAMN05421756_10619</name>
</gene>
<evidence type="ECO:0000256" key="4">
    <source>
        <dbReference type="ARBA" id="ARBA00004236"/>
    </source>
</evidence>
<dbReference type="GO" id="GO:0005886">
    <property type="term" value="C:plasma membrane"/>
    <property type="evidence" value="ECO:0007669"/>
    <property type="project" value="UniProtKB-SubCell"/>
</dbReference>
<comment type="catalytic activity">
    <reaction evidence="1">
        <text>ATP + protein L-histidine = ADP + protein N-phospho-L-histidine.</text>
        <dbReference type="EC" id="2.7.13.3"/>
    </reaction>
</comment>
<dbReference type="PANTHER" id="PTHR42878:SF7">
    <property type="entry name" value="SENSOR HISTIDINE KINASE GLRK"/>
    <property type="match status" value="1"/>
</dbReference>
<comment type="cofactor">
    <cofactor evidence="2">
        <name>a divalent metal cation</name>
        <dbReference type="ChEBI" id="CHEBI:60240"/>
    </cofactor>
</comment>
<feature type="transmembrane region" description="Helical" evidence="16">
    <location>
        <begin position="263"/>
        <end position="281"/>
    </location>
</feature>
<dbReference type="PRINTS" id="PR00344">
    <property type="entry name" value="BCTRLSENSOR"/>
</dbReference>
<feature type="domain" description="Histidine kinase" evidence="17">
    <location>
        <begin position="347"/>
        <end position="562"/>
    </location>
</feature>
<keyword evidence="13" id="KW-0902">Two-component regulatory system</keyword>
<keyword evidence="9" id="KW-0547">Nucleotide-binding</keyword>
<dbReference type="EMBL" id="FOFA01000006">
    <property type="protein sequence ID" value="SEQ79338.1"/>
    <property type="molecule type" value="Genomic_DNA"/>
</dbReference>
<keyword evidence="10 19" id="KW-0418">Kinase</keyword>
<evidence type="ECO:0000256" key="1">
    <source>
        <dbReference type="ARBA" id="ARBA00000085"/>
    </source>
</evidence>
<dbReference type="FunFam" id="1.10.287.130:FF:000001">
    <property type="entry name" value="Two-component sensor histidine kinase"/>
    <property type="match status" value="1"/>
</dbReference>
<dbReference type="GO" id="GO:0030295">
    <property type="term" value="F:protein kinase activator activity"/>
    <property type="evidence" value="ECO:0007669"/>
    <property type="project" value="TreeGrafter"/>
</dbReference>
<dbReference type="InterPro" id="IPR036890">
    <property type="entry name" value="HATPase_C_sf"/>
</dbReference>
<evidence type="ECO:0000256" key="13">
    <source>
        <dbReference type="ARBA" id="ARBA00023012"/>
    </source>
</evidence>
<dbReference type="PANTHER" id="PTHR42878">
    <property type="entry name" value="TWO-COMPONENT HISTIDINE KINASE"/>
    <property type="match status" value="1"/>
</dbReference>
<keyword evidence="8 16" id="KW-0812">Transmembrane</keyword>
<dbReference type="Pfam" id="PF02518">
    <property type="entry name" value="HATPase_c"/>
    <property type="match status" value="1"/>
</dbReference>
<evidence type="ECO:0000259" key="17">
    <source>
        <dbReference type="PROSITE" id="PS50109"/>
    </source>
</evidence>
<evidence type="ECO:0000256" key="6">
    <source>
        <dbReference type="ARBA" id="ARBA00022553"/>
    </source>
</evidence>
<protein>
    <recommendedName>
        <fullName evidence="15">Sensor-like histidine kinase SenX3</fullName>
        <ecNumber evidence="5">2.7.13.3</ecNumber>
    </recommendedName>
</protein>